<dbReference type="Pfam" id="PF01990">
    <property type="entry name" value="ATP-synt_F"/>
    <property type="match status" value="1"/>
</dbReference>
<dbReference type="Proteomes" id="UP000681035">
    <property type="component" value="Chromosome"/>
</dbReference>
<dbReference type="Gene3D" id="3.40.50.10580">
    <property type="entry name" value="ATPase, V1 complex, subunit F"/>
    <property type="match status" value="1"/>
</dbReference>
<dbReference type="SUPFAM" id="SSF159468">
    <property type="entry name" value="AtpF-like"/>
    <property type="match status" value="1"/>
</dbReference>
<evidence type="ECO:0000313" key="6">
    <source>
        <dbReference type="Proteomes" id="UP000681035"/>
    </source>
</evidence>
<keyword evidence="4" id="KW-0066">ATP synthesis</keyword>
<dbReference type="GO" id="GO:0046961">
    <property type="term" value="F:proton-transporting ATPase activity, rotational mechanism"/>
    <property type="evidence" value="ECO:0007669"/>
    <property type="project" value="InterPro"/>
</dbReference>
<dbReference type="InterPro" id="IPR022944">
    <property type="entry name" value="ATPase_V1-cplx_fsu_bac/arc"/>
</dbReference>
<comment type="similarity">
    <text evidence="1 4">Belongs to the V-ATPase F subunit family.</text>
</comment>
<comment type="function">
    <text evidence="4">Produces ATP from ADP in the presence of a proton gradient across the membrane.</text>
</comment>
<keyword evidence="3 4" id="KW-0406">Ion transport</keyword>
<keyword evidence="6" id="KW-1185">Reference proteome</keyword>
<evidence type="ECO:0000256" key="3">
    <source>
        <dbReference type="ARBA" id="ARBA00023065"/>
    </source>
</evidence>
<keyword evidence="4" id="KW-0375">Hydrogen ion transport</keyword>
<evidence type="ECO:0000256" key="1">
    <source>
        <dbReference type="ARBA" id="ARBA00010148"/>
    </source>
</evidence>
<proteinExistence type="inferred from homology"/>
<dbReference type="EMBL" id="AP023418">
    <property type="protein sequence ID" value="BCK81482.1"/>
    <property type="molecule type" value="Genomic_DNA"/>
</dbReference>
<dbReference type="GO" id="GO:0046933">
    <property type="term" value="F:proton-transporting ATP synthase activity, rotational mechanism"/>
    <property type="evidence" value="ECO:0007669"/>
    <property type="project" value="UniProtKB-UniRule"/>
</dbReference>
<organism evidence="5 6">
    <name type="scientific">Vescimonas coprocola</name>
    <dbReference type="NCBI Taxonomy" id="2714355"/>
    <lineage>
        <taxon>Bacteria</taxon>
        <taxon>Bacillati</taxon>
        <taxon>Bacillota</taxon>
        <taxon>Clostridia</taxon>
        <taxon>Eubacteriales</taxon>
        <taxon>Oscillospiraceae</taxon>
        <taxon>Vescimonas</taxon>
    </lineage>
</organism>
<dbReference type="GO" id="GO:0005524">
    <property type="term" value="F:ATP binding"/>
    <property type="evidence" value="ECO:0007669"/>
    <property type="project" value="UniProtKB-UniRule"/>
</dbReference>
<sequence length="102" mass="10690">MAKIAVIGDRDSVLGFRALGLEVHTVEDSTEARHLLRKAAEEGCAAVFLTEALAAPLQEEIDRYKEALTPAIVLIPGKGGSLGLGETALHNAVERAVGADIT</sequence>
<dbReference type="InterPro" id="IPR008218">
    <property type="entry name" value="ATPase_V1-cplx_f_g_su"/>
</dbReference>
<gene>
    <name evidence="5" type="primary">ntpG</name>
    <name evidence="4" type="synonym">atpF</name>
    <name evidence="5" type="ORF">MM50RIKEN_12450</name>
</gene>
<evidence type="ECO:0000313" key="5">
    <source>
        <dbReference type="EMBL" id="BCK81482.1"/>
    </source>
</evidence>
<protein>
    <recommendedName>
        <fullName evidence="4">V-type ATP synthase subunit F</fullName>
    </recommendedName>
    <alternativeName>
        <fullName evidence="4">V-ATPase subunit F</fullName>
    </alternativeName>
</protein>
<dbReference type="AlphaFoldDB" id="A0A810Q5E9"/>
<evidence type="ECO:0000256" key="2">
    <source>
        <dbReference type="ARBA" id="ARBA00022448"/>
    </source>
</evidence>
<reference evidence="5" key="1">
    <citation type="submission" date="2020-09" db="EMBL/GenBank/DDBJ databases">
        <title>New species isolated from human feces.</title>
        <authorList>
            <person name="Kitahara M."/>
            <person name="Shigeno Y."/>
            <person name="Shime M."/>
            <person name="Matsumoto Y."/>
            <person name="Nakamura S."/>
            <person name="Motooka D."/>
            <person name="Fukuoka S."/>
            <person name="Nishikawa H."/>
            <person name="Benno Y."/>
        </authorList>
    </citation>
    <scope>NUCLEOTIDE SEQUENCE</scope>
    <source>
        <strain evidence="5">MM50</strain>
    </source>
</reference>
<dbReference type="RefSeq" id="WP_021859198.1">
    <property type="nucleotide sequence ID" value="NZ_AP023418.1"/>
</dbReference>
<dbReference type="InterPro" id="IPR036906">
    <property type="entry name" value="ATPase_V1_fsu_sf"/>
</dbReference>
<evidence type="ECO:0000256" key="4">
    <source>
        <dbReference type="HAMAP-Rule" id="MF_00312"/>
    </source>
</evidence>
<name>A0A810Q5E9_9FIRM</name>
<dbReference type="KEGG" id="vcop:MM50RIKEN_12450"/>
<dbReference type="HAMAP" id="MF_00312">
    <property type="entry name" value="ATP_synth_F_arch"/>
    <property type="match status" value="1"/>
</dbReference>
<dbReference type="GO" id="GO:0042777">
    <property type="term" value="P:proton motive force-driven plasma membrane ATP synthesis"/>
    <property type="evidence" value="ECO:0007669"/>
    <property type="project" value="UniProtKB-UniRule"/>
</dbReference>
<accession>A0A810Q5E9</accession>
<keyword evidence="2 4" id="KW-0813">Transport</keyword>